<keyword evidence="3" id="KW-1185">Reference proteome</keyword>
<evidence type="ECO:0000313" key="2">
    <source>
        <dbReference type="EMBL" id="OBS20442.1"/>
    </source>
</evidence>
<dbReference type="EMBL" id="LYXU01000003">
    <property type="protein sequence ID" value="OBS20442.1"/>
    <property type="molecule type" value="Genomic_DNA"/>
</dbReference>
<sequence length="811" mass="90282">MTESKDYNWQQVKPGVWQRPIDEIEQFYSSLVVLYEGSGRMFFGITGHISLSIQGPKDVPSKDAQRHVDGALRKAWLALSYNHPTLASQVTQDPESGKWVKTYKLLDGEADKNDWVEKTLVHISNGQTGNEWANSDPPAPKVPTMFVLHLPSEEKDGSIIIRRDLVLRSPHDILDGIGTLMLLNNFIALAAEAYKKGDVYNPPVLDGSEASSLSPSYRIAANIPDTLPESQMIRLDAMAVQKASVASDSSIEVLALPFRKGQVMPGRHQRVALFFTEKETKQLLAACKNVKATPTHTFHAAAAIVVRDLQDKPVETKKVRYINYILRNERANCSEPYNSMKHPAAVYHSVSGQSLVVDMDLHPSTHQPDAVVRQKEFESVLKTIKDFYLTVKQDKDFYILAPTMFSQATPELPPSPRPLPIPPPKAHPSVSISSMGRVEGIIAPETEAFSARDPMHNDAIPAWINNLDPSTFKQCSKRSDLHRLDHPIRFSMELDLRKALPSDAHNLYDSLMDVRWGIDILPHALKDLPNVEIPNTHRDMWQSADETLGEDAVKSLVENHSRFEDIVMRTKQSSDWGRSAAAWNSHVHYPILHMLAKTLSVMPEDITSARIVPRFRTCFITIDDDDVESALSTSSHDTSATTNTSVQKMVDFALALEPDKQLAAIVKKYTNLLADGTVNQTAYGPLKNRPAPVFIKINTWADNLETSDVQLGVWVAAWHESLRSIMRRGGMVERIITVPLIQVSGGSWTVKFAVDGGNEVILYAGHATIGNSGSLTGMYQLQAAFKAITDWMEGPFKAWITQVLTRALAQS</sequence>
<proteinExistence type="predicted"/>
<dbReference type="Pfam" id="PF20516">
    <property type="entry name" value="PDDEXK_12"/>
    <property type="match status" value="1"/>
</dbReference>
<dbReference type="Gene3D" id="3.30.559.30">
    <property type="entry name" value="Nonribosomal peptide synthetase, condensation domain"/>
    <property type="match status" value="1"/>
</dbReference>
<dbReference type="PANTHER" id="PTHR42034:SF1">
    <property type="entry name" value="CONDENSATION DOMAIN-CONTAINING PROTEIN"/>
    <property type="match status" value="1"/>
</dbReference>
<organism evidence="2 3">
    <name type="scientific">Fusarium poae</name>
    <dbReference type="NCBI Taxonomy" id="36050"/>
    <lineage>
        <taxon>Eukaryota</taxon>
        <taxon>Fungi</taxon>
        <taxon>Dikarya</taxon>
        <taxon>Ascomycota</taxon>
        <taxon>Pezizomycotina</taxon>
        <taxon>Sordariomycetes</taxon>
        <taxon>Hypocreomycetidae</taxon>
        <taxon>Hypocreales</taxon>
        <taxon>Nectriaceae</taxon>
        <taxon>Fusarium</taxon>
    </lineage>
</organism>
<dbReference type="Proteomes" id="UP000091967">
    <property type="component" value="Unassembled WGS sequence"/>
</dbReference>
<gene>
    <name evidence="2" type="ORF">FPOA_06811</name>
</gene>
<accession>A0A1B8AIQ9</accession>
<reference evidence="2 3" key="1">
    <citation type="submission" date="2016-06" db="EMBL/GenBank/DDBJ databases">
        <title>Living apart together: crosstalk between the core and supernumerary genomes in a fungal plant pathogen.</title>
        <authorList>
            <person name="Vanheule A."/>
            <person name="Audenaert K."/>
            <person name="Warris S."/>
            <person name="Van De Geest H."/>
            <person name="Schijlen E."/>
            <person name="Hofte M."/>
            <person name="De Saeger S."/>
            <person name="Haesaert G."/>
            <person name="Waalwijk C."/>
            <person name="Van Der Lee T."/>
        </authorList>
    </citation>
    <scope>NUCLEOTIDE SEQUENCE [LARGE SCALE GENOMIC DNA]</scope>
    <source>
        <strain evidence="2 3">2516</strain>
    </source>
</reference>
<protein>
    <recommendedName>
        <fullName evidence="1">PD-(D/E)XK nuclease-like domain-containing protein</fullName>
    </recommendedName>
</protein>
<dbReference type="Gene3D" id="3.30.559.10">
    <property type="entry name" value="Chloramphenicol acetyltransferase-like domain"/>
    <property type="match status" value="1"/>
</dbReference>
<dbReference type="InterPro" id="IPR046797">
    <property type="entry name" value="PDDEXK_12"/>
</dbReference>
<evidence type="ECO:0000313" key="3">
    <source>
        <dbReference type="Proteomes" id="UP000091967"/>
    </source>
</evidence>
<evidence type="ECO:0000259" key="1">
    <source>
        <dbReference type="Pfam" id="PF20516"/>
    </source>
</evidence>
<dbReference type="AlphaFoldDB" id="A0A1B8AIQ9"/>
<name>A0A1B8AIQ9_FUSPO</name>
<dbReference type="InterPro" id="IPR023213">
    <property type="entry name" value="CAT-like_dom_sf"/>
</dbReference>
<feature type="domain" description="PD-(D/E)XK nuclease-like" evidence="1">
    <location>
        <begin position="537"/>
        <end position="796"/>
    </location>
</feature>
<comment type="caution">
    <text evidence="2">The sequence shown here is derived from an EMBL/GenBank/DDBJ whole genome shotgun (WGS) entry which is preliminary data.</text>
</comment>
<dbReference type="PANTHER" id="PTHR42034">
    <property type="entry name" value="CHROMOSOME 7, WHOLE GENOME SHOTGUN SEQUENCE-RELATED"/>
    <property type="match status" value="1"/>
</dbReference>